<sequence length="185" mass="18937">MENSNTVVRSMHDLGLAAWFGGSLMGAVGLNGAASHATDPTERLTLASKGWGMWAPVNAAAIGAHVVGSLGLIAANKSRLAVQPGAQVNTMVKAALTVVAAGVTAYSGVLGAKVGKLAKEGEGGEGATEPQPTSSKKLSAAQTQLKALQWAIPVLTGTLVVLGAQQGEQQRYEPPASRWWSRGRV</sequence>
<evidence type="ECO:0000313" key="3">
    <source>
        <dbReference type="Proteomes" id="UP000222106"/>
    </source>
</evidence>
<feature type="transmembrane region" description="Helical" evidence="1">
    <location>
        <begin position="53"/>
        <end position="75"/>
    </location>
</feature>
<dbReference type="Proteomes" id="UP000222106">
    <property type="component" value="Unassembled WGS sequence"/>
</dbReference>
<keyword evidence="1" id="KW-0812">Transmembrane</keyword>
<reference evidence="2 3" key="1">
    <citation type="submission" date="2017-10" db="EMBL/GenBank/DDBJ databases">
        <title>Sequencing the genomes of 1000 actinobacteria strains.</title>
        <authorList>
            <person name="Klenk H.-P."/>
        </authorList>
    </citation>
    <scope>NUCLEOTIDE SEQUENCE [LARGE SCALE GENOMIC DNA]</scope>
    <source>
        <strain evidence="2 3">DSM 21838</strain>
    </source>
</reference>
<protein>
    <submittedName>
        <fullName evidence="2">Uncharacterized protein</fullName>
    </submittedName>
</protein>
<proteinExistence type="predicted"/>
<name>A0A2A9ESB2_9MICO</name>
<organism evidence="2 3">
    <name type="scientific">Georgenia soli</name>
    <dbReference type="NCBI Taxonomy" id="638953"/>
    <lineage>
        <taxon>Bacteria</taxon>
        <taxon>Bacillati</taxon>
        <taxon>Actinomycetota</taxon>
        <taxon>Actinomycetes</taxon>
        <taxon>Micrococcales</taxon>
        <taxon>Bogoriellaceae</taxon>
        <taxon>Georgenia</taxon>
    </lineage>
</organism>
<dbReference type="EMBL" id="PDJI01000004">
    <property type="protein sequence ID" value="PFG41135.1"/>
    <property type="molecule type" value="Genomic_DNA"/>
</dbReference>
<evidence type="ECO:0000256" key="1">
    <source>
        <dbReference type="SAM" id="Phobius"/>
    </source>
</evidence>
<keyword evidence="3" id="KW-1185">Reference proteome</keyword>
<dbReference type="OrthoDB" id="5181921at2"/>
<keyword evidence="1" id="KW-0472">Membrane</keyword>
<evidence type="ECO:0000313" key="2">
    <source>
        <dbReference type="EMBL" id="PFG41135.1"/>
    </source>
</evidence>
<keyword evidence="1" id="KW-1133">Transmembrane helix</keyword>
<accession>A0A2A9ESB2</accession>
<comment type="caution">
    <text evidence="2">The sequence shown here is derived from an EMBL/GenBank/DDBJ whole genome shotgun (WGS) entry which is preliminary data.</text>
</comment>
<dbReference type="RefSeq" id="WP_098484944.1">
    <property type="nucleotide sequence ID" value="NZ_PDJI01000004.1"/>
</dbReference>
<gene>
    <name evidence="2" type="ORF">ATJ97_3683</name>
</gene>
<dbReference type="AlphaFoldDB" id="A0A2A9ESB2"/>